<dbReference type="SUPFAM" id="SSF54060">
    <property type="entry name" value="His-Me finger endonucleases"/>
    <property type="match status" value="1"/>
</dbReference>
<evidence type="ECO:0008006" key="4">
    <source>
        <dbReference type="Google" id="ProtNLM"/>
    </source>
</evidence>
<dbReference type="Proteomes" id="UP001596915">
    <property type="component" value="Unassembled WGS sequence"/>
</dbReference>
<gene>
    <name evidence="2" type="ORF">ACFQ2K_43780</name>
</gene>
<comment type="caution">
    <text evidence="2">The sequence shown here is derived from an EMBL/GenBank/DDBJ whole genome shotgun (WGS) entry which is preliminary data.</text>
</comment>
<protein>
    <recommendedName>
        <fullName evidence="4">HNH nuclease domain-containing protein</fullName>
    </recommendedName>
</protein>
<evidence type="ECO:0000256" key="1">
    <source>
        <dbReference type="SAM" id="MobiDB-lite"/>
    </source>
</evidence>
<evidence type="ECO:0000313" key="3">
    <source>
        <dbReference type="Proteomes" id="UP001596915"/>
    </source>
</evidence>
<keyword evidence="3" id="KW-1185">Reference proteome</keyword>
<sequence length="335" mass="37356">MHYARWQRHGDTATTHRPRAEGSCSIEGCDNPQKARGWCDTHWKRWRKHGDPVLRTAARVVPAECSNDGCERVVKAAGLCGACYARRRRAANPAAPPQKRSCDICGTDMTNRRKDARLCSRECRNAARYRIEKPATRQCTVIEDGTRCPSPATHRLKTDAWCKKHHTRYERHGDPLAVLAEQRPNGEVQEHLHEAANARTDDCILLPGSASGRLSVTYQGKPMTAARAVWTIAHAAPGSRHVLHTCHRGDDGCINIRHLYLGDHERNMLDMVEAGRSARGENSARSVLTEANVREIRRRYRAGEATQQALSAEFGVHPSSISNVVTGRNWGWLGG</sequence>
<organism evidence="2 3">
    <name type="scientific">Streptomyces sanglieri</name>
    <dbReference type="NCBI Taxonomy" id="193460"/>
    <lineage>
        <taxon>Bacteria</taxon>
        <taxon>Bacillati</taxon>
        <taxon>Actinomycetota</taxon>
        <taxon>Actinomycetes</taxon>
        <taxon>Kitasatosporales</taxon>
        <taxon>Streptomycetaceae</taxon>
        <taxon>Streptomyces</taxon>
    </lineage>
</organism>
<name>A0ABW2X9H9_9ACTN</name>
<evidence type="ECO:0000313" key="2">
    <source>
        <dbReference type="EMBL" id="MFD0628519.1"/>
    </source>
</evidence>
<dbReference type="EMBL" id="JBHTGL010000008">
    <property type="protein sequence ID" value="MFD0628519.1"/>
    <property type="molecule type" value="Genomic_DNA"/>
</dbReference>
<proteinExistence type="predicted"/>
<feature type="region of interest" description="Disordered" evidence="1">
    <location>
        <begin position="1"/>
        <end position="23"/>
    </location>
</feature>
<reference evidence="3" key="1">
    <citation type="journal article" date="2019" name="Int. J. Syst. Evol. Microbiol.">
        <title>The Global Catalogue of Microorganisms (GCM) 10K type strain sequencing project: providing services to taxonomists for standard genome sequencing and annotation.</title>
        <authorList>
            <consortium name="The Broad Institute Genomics Platform"/>
            <consortium name="The Broad Institute Genome Sequencing Center for Infectious Disease"/>
            <person name="Wu L."/>
            <person name="Ma J."/>
        </authorList>
    </citation>
    <scope>NUCLEOTIDE SEQUENCE [LARGE SCALE GENOMIC DNA]</scope>
    <source>
        <strain evidence="3">JCM 12607</strain>
    </source>
</reference>
<dbReference type="InterPro" id="IPR044925">
    <property type="entry name" value="His-Me_finger_sf"/>
</dbReference>
<accession>A0ABW2X9H9</accession>